<protein>
    <submittedName>
        <fullName evidence="2">Uncharacterized protein</fullName>
    </submittedName>
</protein>
<proteinExistence type="predicted"/>
<feature type="transmembrane region" description="Helical" evidence="1">
    <location>
        <begin position="90"/>
        <end position="111"/>
    </location>
</feature>
<keyword evidence="3" id="KW-1185">Reference proteome</keyword>
<feature type="transmembrane region" description="Helical" evidence="1">
    <location>
        <begin position="57"/>
        <end position="78"/>
    </location>
</feature>
<feature type="transmembrane region" description="Helical" evidence="1">
    <location>
        <begin position="12"/>
        <end position="37"/>
    </location>
</feature>
<evidence type="ECO:0000256" key="1">
    <source>
        <dbReference type="SAM" id="Phobius"/>
    </source>
</evidence>
<comment type="caution">
    <text evidence="2">The sequence shown here is derived from an EMBL/GenBank/DDBJ whole genome shotgun (WGS) entry which is preliminary data.</text>
</comment>
<reference evidence="2 3" key="1">
    <citation type="submission" date="2017-12" db="EMBL/GenBank/DDBJ databases">
        <title>Phylogenetic diversity of female urinary microbiome.</title>
        <authorList>
            <person name="Thomas-White K."/>
            <person name="Wolfe A.J."/>
        </authorList>
    </citation>
    <scope>NUCLEOTIDE SEQUENCE [LARGE SCALE GENOMIC DNA]</scope>
    <source>
        <strain evidence="2 3">UMB0402</strain>
    </source>
</reference>
<dbReference type="Proteomes" id="UP000235122">
    <property type="component" value="Unassembled WGS sequence"/>
</dbReference>
<keyword evidence="1" id="KW-0472">Membrane</keyword>
<sequence>MVSMQRKHILSSLTILRICFLVFLTLGIFTFSVEIYYSKGNVISGAPIVLLDTPINILLIPVAVYMITTILAFILLIAPRTQTDSRIKIWWVRLILVAILLINMTTAIATVCNMDGYGIIPSRPENTSCKIIYSWGNSVMYHRYGQFYTLSNGALLGAKTRYSWSSDGLGPIRDTAWEVRWRSGTATLYTYYNIGIGPDSGAPARFTCHE</sequence>
<evidence type="ECO:0000313" key="2">
    <source>
        <dbReference type="EMBL" id="PKY73106.1"/>
    </source>
</evidence>
<keyword evidence="1" id="KW-1133">Transmembrane helix</keyword>
<dbReference type="EMBL" id="PKKO01000001">
    <property type="protein sequence ID" value="PKY73106.1"/>
    <property type="molecule type" value="Genomic_DNA"/>
</dbReference>
<gene>
    <name evidence="2" type="ORF">CYJ19_00485</name>
</gene>
<name>A0A2I1IPQ3_9ACTO</name>
<dbReference type="AlphaFoldDB" id="A0A2I1IPQ3"/>
<organism evidence="2 3">
    <name type="scientific">Winkia neuii</name>
    <dbReference type="NCBI Taxonomy" id="33007"/>
    <lineage>
        <taxon>Bacteria</taxon>
        <taxon>Bacillati</taxon>
        <taxon>Actinomycetota</taxon>
        <taxon>Actinomycetes</taxon>
        <taxon>Actinomycetales</taxon>
        <taxon>Actinomycetaceae</taxon>
        <taxon>Winkia</taxon>
    </lineage>
</organism>
<keyword evidence="1" id="KW-0812">Transmembrane</keyword>
<evidence type="ECO:0000313" key="3">
    <source>
        <dbReference type="Proteomes" id="UP000235122"/>
    </source>
</evidence>
<accession>A0A2I1IPQ3</accession>